<sequence length="263" mass="30615">MASEPNEIKRAEFAEKGRQLHHDLLEAIRKHGNEFKEFPYHLDRYFFLWDDDDTLALDDCDLAAFHDAEVPTNGYKFCQVRNLDNDQAQGIYQMYIQKKGEAIVCTDNRSDRDILTTSRLFFSDLLAIAFQNAVSTSGNSSKNLETIWRIWVENLDTRMVINHICPIEGTTRDIDTSDDDFFALLGTVNGKTIPRMLATYPQYFGRRIVTKARVINHRGRQFPSICWFLKEAPTKEPTKRQQRKHRRELSKASRKSMQESDTI</sequence>
<proteinExistence type="predicted"/>
<dbReference type="EMBL" id="CP031388">
    <property type="protein sequence ID" value="QPH03757.1"/>
    <property type="molecule type" value="Genomic_DNA"/>
</dbReference>
<feature type="compositionally biased region" description="Basic residues" evidence="1">
    <location>
        <begin position="240"/>
        <end position="254"/>
    </location>
</feature>
<name>A0A7S9KTX0_EPIFF</name>
<organism evidence="2 3">
    <name type="scientific">Epichloe festucae (strain Fl1)</name>
    <dbReference type="NCBI Taxonomy" id="877507"/>
    <lineage>
        <taxon>Eukaryota</taxon>
        <taxon>Fungi</taxon>
        <taxon>Dikarya</taxon>
        <taxon>Ascomycota</taxon>
        <taxon>Pezizomycotina</taxon>
        <taxon>Sordariomycetes</taxon>
        <taxon>Hypocreomycetidae</taxon>
        <taxon>Hypocreales</taxon>
        <taxon>Clavicipitaceae</taxon>
        <taxon>Epichloe</taxon>
    </lineage>
</organism>
<evidence type="ECO:0000256" key="1">
    <source>
        <dbReference type="SAM" id="MobiDB-lite"/>
    </source>
</evidence>
<keyword evidence="3" id="KW-1185">Reference proteome</keyword>
<gene>
    <name evidence="2" type="ORF">C2857_000127</name>
</gene>
<evidence type="ECO:0000313" key="2">
    <source>
        <dbReference type="EMBL" id="QPH03757.1"/>
    </source>
</evidence>
<dbReference type="Proteomes" id="UP000594364">
    <property type="component" value="Chromosome 4"/>
</dbReference>
<reference evidence="2 3" key="1">
    <citation type="journal article" date="2018" name="PLoS Genet.">
        <title>Repeat elements organise 3D genome structure and mediate transcription in the filamentous fungus Epichloe festucae.</title>
        <authorList>
            <person name="Winter D.J."/>
            <person name="Ganley A.R.D."/>
            <person name="Young C.A."/>
            <person name="Liachko I."/>
            <person name="Schardl C.L."/>
            <person name="Dupont P.Y."/>
            <person name="Berry D."/>
            <person name="Ram A."/>
            <person name="Scott B."/>
            <person name="Cox M.P."/>
        </authorList>
    </citation>
    <scope>NUCLEOTIDE SEQUENCE [LARGE SCALE GENOMIC DNA]</scope>
    <source>
        <strain evidence="2 3">Fl1</strain>
    </source>
</reference>
<dbReference type="AlphaFoldDB" id="A0A7S9KTX0"/>
<evidence type="ECO:0000313" key="3">
    <source>
        <dbReference type="Proteomes" id="UP000594364"/>
    </source>
</evidence>
<dbReference type="OrthoDB" id="4991298at2759"/>
<feature type="region of interest" description="Disordered" evidence="1">
    <location>
        <begin position="235"/>
        <end position="263"/>
    </location>
</feature>
<accession>A0A7S9KTX0</accession>
<protein>
    <submittedName>
        <fullName evidence="2">Uncharacterized protein</fullName>
    </submittedName>
</protein>